<dbReference type="Proteomes" id="UP000260644">
    <property type="component" value="Unassembled WGS sequence"/>
</dbReference>
<feature type="domain" description="PNPLA" evidence="5">
    <location>
        <begin position="6"/>
        <end position="191"/>
    </location>
</feature>
<evidence type="ECO:0000256" key="3">
    <source>
        <dbReference type="ARBA" id="ARBA00023098"/>
    </source>
</evidence>
<dbReference type="PANTHER" id="PTHR14226">
    <property type="entry name" value="NEUROPATHY TARGET ESTERASE/SWISS CHEESE D.MELANOGASTER"/>
    <property type="match status" value="1"/>
</dbReference>
<evidence type="ECO:0000313" key="6">
    <source>
        <dbReference type="EMBL" id="RFS24593.1"/>
    </source>
</evidence>
<dbReference type="SUPFAM" id="SSF52151">
    <property type="entry name" value="FabD/lysophospholipase-like"/>
    <property type="match status" value="1"/>
</dbReference>
<dbReference type="PROSITE" id="PS51635">
    <property type="entry name" value="PNPLA"/>
    <property type="match status" value="1"/>
</dbReference>
<comment type="caution">
    <text evidence="4">Lacks conserved residue(s) required for the propagation of feature annotation.</text>
</comment>
<evidence type="ECO:0000259" key="5">
    <source>
        <dbReference type="PROSITE" id="PS51635"/>
    </source>
</evidence>
<evidence type="ECO:0000313" key="7">
    <source>
        <dbReference type="Proteomes" id="UP000260644"/>
    </source>
</evidence>
<gene>
    <name evidence="6" type="ORF">DVR12_05145</name>
</gene>
<dbReference type="RefSeq" id="WP_116974401.1">
    <property type="nucleotide sequence ID" value="NZ_QPMM01000002.1"/>
</dbReference>
<sequence length="326" mass="35762">MAKTALVLCGGGSRAAFAVGALKYIHSQRSPIQFDIFCGTGTSAIIASLAALGEINLLEKLFTSNSTADLLNTSTLLQRFPNSNSLYNTTAFIQKISNIFTDARFNALKESEKEVLIATMGLQTNQITYFTPNEIPVKKGQNIHQTRQITAFRQAVLAACSAPVFMPPVEINSQQYFTGGGQLYKPIEMAIERGATSIYLIQLTPVTSSNKQVFFQDLIDILERQIDLNTVSINEADISTLQLQNKALKYISAVKANLENNGISASDVNKYFEIPENPFEEKLPVDLQIIRPEKALAAALGGLEFSPPVMKEMLEYGQQIAQKILG</sequence>
<dbReference type="GO" id="GO:0016787">
    <property type="term" value="F:hydrolase activity"/>
    <property type="evidence" value="ECO:0007669"/>
    <property type="project" value="UniProtKB-KW"/>
</dbReference>
<protein>
    <submittedName>
        <fullName evidence="6">Patatin-like phospholipase family protein</fullName>
    </submittedName>
</protein>
<keyword evidence="1" id="KW-0378">Hydrolase</keyword>
<dbReference type="InterPro" id="IPR002641">
    <property type="entry name" value="PNPLA_dom"/>
</dbReference>
<dbReference type="AlphaFoldDB" id="A0A3E1YDN7"/>
<keyword evidence="7" id="KW-1185">Reference proteome</keyword>
<accession>A0A3E1YDN7</accession>
<comment type="caution">
    <text evidence="6">The sequence shown here is derived from an EMBL/GenBank/DDBJ whole genome shotgun (WGS) entry which is preliminary data.</text>
</comment>
<evidence type="ECO:0000256" key="2">
    <source>
        <dbReference type="ARBA" id="ARBA00022963"/>
    </source>
</evidence>
<dbReference type="PANTHER" id="PTHR14226:SF57">
    <property type="entry name" value="BLR7027 PROTEIN"/>
    <property type="match status" value="1"/>
</dbReference>
<keyword evidence="3" id="KW-0443">Lipid metabolism</keyword>
<reference evidence="6 7" key="1">
    <citation type="submission" date="2018-07" db="EMBL/GenBank/DDBJ databases">
        <title>Chitinophaga K2CV101002-2 sp. nov., isolated from a monsoon evergreen broad-leaved forest soil.</title>
        <authorList>
            <person name="Lv Y."/>
        </authorList>
    </citation>
    <scope>NUCLEOTIDE SEQUENCE [LARGE SCALE GENOMIC DNA]</scope>
    <source>
        <strain evidence="6 7">GDMCC 1.1288</strain>
    </source>
</reference>
<evidence type="ECO:0000256" key="1">
    <source>
        <dbReference type="ARBA" id="ARBA00022801"/>
    </source>
</evidence>
<dbReference type="GO" id="GO:0016042">
    <property type="term" value="P:lipid catabolic process"/>
    <property type="evidence" value="ECO:0007669"/>
    <property type="project" value="UniProtKB-KW"/>
</dbReference>
<dbReference type="EMBL" id="QPMM01000002">
    <property type="protein sequence ID" value="RFS24593.1"/>
    <property type="molecule type" value="Genomic_DNA"/>
</dbReference>
<dbReference type="Pfam" id="PF01734">
    <property type="entry name" value="Patatin"/>
    <property type="match status" value="1"/>
</dbReference>
<evidence type="ECO:0000256" key="4">
    <source>
        <dbReference type="PROSITE-ProRule" id="PRU01161"/>
    </source>
</evidence>
<dbReference type="Gene3D" id="3.40.1090.10">
    <property type="entry name" value="Cytosolic phospholipase A2 catalytic domain"/>
    <property type="match status" value="1"/>
</dbReference>
<name>A0A3E1YDN7_9BACT</name>
<organism evidence="6 7">
    <name type="scientific">Chitinophaga silvatica</name>
    <dbReference type="NCBI Taxonomy" id="2282649"/>
    <lineage>
        <taxon>Bacteria</taxon>
        <taxon>Pseudomonadati</taxon>
        <taxon>Bacteroidota</taxon>
        <taxon>Chitinophagia</taxon>
        <taxon>Chitinophagales</taxon>
        <taxon>Chitinophagaceae</taxon>
        <taxon>Chitinophaga</taxon>
    </lineage>
</organism>
<dbReference type="OrthoDB" id="1489257at2"/>
<dbReference type="InterPro" id="IPR050301">
    <property type="entry name" value="NTE"/>
</dbReference>
<dbReference type="InterPro" id="IPR016035">
    <property type="entry name" value="Acyl_Trfase/lysoPLipase"/>
</dbReference>
<proteinExistence type="predicted"/>
<keyword evidence="2" id="KW-0442">Lipid degradation</keyword>